<evidence type="ECO:0000313" key="2">
    <source>
        <dbReference type="EMBL" id="GCA62202.1"/>
    </source>
</evidence>
<dbReference type="Proteomes" id="UP000265618">
    <property type="component" value="Unassembled WGS sequence"/>
</dbReference>
<dbReference type="AlphaFoldDB" id="A0A391P0J2"/>
<evidence type="ECO:0000256" key="1">
    <source>
        <dbReference type="SAM" id="MobiDB-lite"/>
    </source>
</evidence>
<keyword evidence="3" id="KW-1185">Reference proteome</keyword>
<protein>
    <submittedName>
        <fullName evidence="2">Uncharacterized protein</fullName>
    </submittedName>
</protein>
<dbReference type="EMBL" id="BDIP01000295">
    <property type="protein sequence ID" value="GCA62202.1"/>
    <property type="molecule type" value="Genomic_DNA"/>
</dbReference>
<reference evidence="2 3" key="1">
    <citation type="journal article" date="2018" name="PLoS ONE">
        <title>The draft genome of Kipferlia bialata reveals reductive genome evolution in fornicate parasites.</title>
        <authorList>
            <person name="Tanifuji G."/>
            <person name="Takabayashi S."/>
            <person name="Kume K."/>
            <person name="Takagi M."/>
            <person name="Nakayama T."/>
            <person name="Kamikawa R."/>
            <person name="Inagaki Y."/>
            <person name="Hashimoto T."/>
        </authorList>
    </citation>
    <scope>NUCLEOTIDE SEQUENCE [LARGE SCALE GENOMIC DNA]</scope>
    <source>
        <strain evidence="2">NY0173</strain>
    </source>
</reference>
<organism evidence="2 3">
    <name type="scientific">Kipferlia bialata</name>
    <dbReference type="NCBI Taxonomy" id="797122"/>
    <lineage>
        <taxon>Eukaryota</taxon>
        <taxon>Metamonada</taxon>
        <taxon>Carpediemonas-like organisms</taxon>
        <taxon>Kipferlia</taxon>
    </lineage>
</organism>
<feature type="region of interest" description="Disordered" evidence="1">
    <location>
        <begin position="1"/>
        <end position="28"/>
    </location>
</feature>
<comment type="caution">
    <text evidence="2">The sequence shown here is derived from an EMBL/GenBank/DDBJ whole genome shotgun (WGS) entry which is preliminary data.</text>
</comment>
<gene>
    <name evidence="2" type="ORF">KIPB_001947</name>
</gene>
<accession>A0A391P0J2</accession>
<sequence>MYPDVDDDVSSSDESSDDYMLDGEGLDGLEGEAEAEHLNLFQK</sequence>
<proteinExistence type="predicted"/>
<name>A0A391P0J2_9EUKA</name>
<feature type="non-terminal residue" evidence="2">
    <location>
        <position position="43"/>
    </location>
</feature>
<evidence type="ECO:0000313" key="3">
    <source>
        <dbReference type="Proteomes" id="UP000265618"/>
    </source>
</evidence>